<dbReference type="PROSITE" id="PS50014">
    <property type="entry name" value="BROMODOMAIN_2"/>
    <property type="match status" value="1"/>
</dbReference>
<dbReference type="Pfam" id="PF00439">
    <property type="entry name" value="Bromodomain"/>
    <property type="match status" value="1"/>
</dbReference>
<sequence>MYQACHREHLTCFDVFPKNMFKPKRRHQNELLHTTLGTIPKSPNIANEFYSTEPTTNESQHHKKNYYEQHPFYAFFYSEEKEQPEEEVEESNSVNEVIENDDVVKQIDANVIHIENTNVILDEWENAIHWDVPVKITAKEMIEPTIQKSIWRIIDPVSEPVVQTHKKSTGEWSLFTLENELLQTDCWETDILWDETEVEKRKPVPLYLDLNDTGLLLNEAVVPLKKEVKVEEVPSDTPVGVVEPKVQASIPVEEKKVTLVLPSFDGSTRPGLAKLEPLPGFSDSIKEKIPPIEPENNKEENNKEENGDKNMKEDGDTENKKEKKDEKEEKKKERKIWKIADDRLEEDLSNDRYYFMGKTGYTQKKFIIYHSIPAQRLETFQTHLTMPDLQNFHRPLLPARDAEKMHIKGVSVKLQQKRFNVNNTYVPQNMKELSSKDGKIHLIEYIEEFPPLLSQVGMGARIRNYCRRDDEATVPEKYHTGEMVIVERGEESPFLGKVKSGQPIQSLDNKMTKTPIHETKIPETDFLLIRSEDGSGWTVREIDHLFVAGQQQPQKDTEIPVPGSKTETTFNKERLETAIYLQFHSNPTVRVTDFVDAFPNQTETTVRKILRKCAKFNRKGNDSGGSWELNPTFDLPTEDDLFAKVTPERVCCYEAMMAGKMRLQDKDIEVFKYNQLISAKQGFDPDLKKKVEPLIEEVRRAPWTSMSVLAKEVKGTLQTDYTVKDTDPRHLIEYYRRYIPKQVGTSKLNMEIKDKYGDLRKLTLQQLRNALKDCGMNDEKELSKTRWDLVSLLQKEVAKSIGVNTDTGGGNRPITNSASVVKKQKKIKEIFAEQIAFITDDTIAEEEEEEDEDEQMNKEIFEDYLKTKRKVTTYTKPKKDALQSRSSRSALTFYQHKIVDPSREASKQKLRKQTRKIRERIRRMKKKEKEKEKNELEKKKEEELKKTVETKEFEIGKENEVVTKNVTITPIEEEIPSEEKKVLRKKEKKEIVTPIEEVLVHPKKEKRIRREKKQEEVLKEIEGVGGVLDVLGNENEIPPVTVSVVDVTEKQSLELKKLLEGCLSYLKKNKLFASFISAVNVELITDYVNIIKHPIDLNYIGKKVRKGDYHNIKEFMKDIELLVNNCYKYNSRGLYKCPILIPNADLLYEYTVAYFSKNSKSCM</sequence>
<dbReference type="SMART" id="SM00297">
    <property type="entry name" value="BROMO"/>
    <property type="match status" value="1"/>
</dbReference>
<feature type="coiled-coil region" evidence="5">
    <location>
        <begin position="907"/>
        <end position="951"/>
    </location>
</feature>
<reference evidence="8" key="1">
    <citation type="submission" date="2014-02" db="EMBL/GenBank/DDBJ databases">
        <title>Identification of the CGG1 (TAF1) orthologous gene from Entamoeba histolytica clone A.</title>
        <authorList>
            <person name="Luna-Arias J.P."/>
            <person name="Zavala-Alvarado L."/>
            <person name="Labra-Barrios M.L."/>
            <person name="Avendano-Borromeo B."/>
            <person name="Herrera-Aguirre M.E."/>
        </authorList>
    </citation>
    <scope>NUCLEOTIDE SEQUENCE</scope>
</reference>
<evidence type="ECO:0000256" key="4">
    <source>
        <dbReference type="PROSITE-ProRule" id="PRU00035"/>
    </source>
</evidence>
<proteinExistence type="predicted"/>
<dbReference type="CDD" id="cd04369">
    <property type="entry name" value="Bromodomain"/>
    <property type="match status" value="1"/>
</dbReference>
<dbReference type="GO" id="GO:0005669">
    <property type="term" value="C:transcription factor TFIID complex"/>
    <property type="evidence" value="ECO:0007669"/>
    <property type="project" value="InterPro"/>
</dbReference>
<dbReference type="PRINTS" id="PR00503">
    <property type="entry name" value="BROMODOMAIN"/>
</dbReference>
<dbReference type="AlphaFoldDB" id="A0A0C4URD9"/>
<gene>
    <name evidence="8" type="primary">taf1</name>
</gene>
<name>A0A0C4URD9_ENTHI</name>
<dbReference type="PANTHER" id="PTHR13900:SF0">
    <property type="entry name" value="TRANSCRIPTION INITIATION FACTOR TFIID SUBUNIT 1"/>
    <property type="match status" value="1"/>
</dbReference>
<dbReference type="GO" id="GO:0051123">
    <property type="term" value="P:RNA polymerase II preinitiation complex assembly"/>
    <property type="evidence" value="ECO:0007669"/>
    <property type="project" value="TreeGrafter"/>
</dbReference>
<dbReference type="InterPro" id="IPR040240">
    <property type="entry name" value="TAF1"/>
</dbReference>
<feature type="compositionally biased region" description="Basic and acidic residues" evidence="6">
    <location>
        <begin position="284"/>
        <end position="333"/>
    </location>
</feature>
<evidence type="ECO:0000313" key="8">
    <source>
        <dbReference type="EMBL" id="AIY53222.1"/>
    </source>
</evidence>
<dbReference type="GO" id="GO:0004402">
    <property type="term" value="F:histone acetyltransferase activity"/>
    <property type="evidence" value="ECO:0007669"/>
    <property type="project" value="InterPro"/>
</dbReference>
<comment type="subcellular location">
    <subcellularLocation>
        <location evidence="1">Nucleus</location>
    </subcellularLocation>
</comment>
<evidence type="ECO:0000259" key="7">
    <source>
        <dbReference type="PROSITE" id="PS50014"/>
    </source>
</evidence>
<accession>A0A0C4URD9</accession>
<feature type="region of interest" description="Disordered" evidence="6">
    <location>
        <begin position="268"/>
        <end position="333"/>
    </location>
</feature>
<dbReference type="FunFam" id="1.20.920.10:FF:000092">
    <property type="entry name" value="Transcription initiation factor tfiid, putative"/>
    <property type="match status" value="1"/>
</dbReference>
<dbReference type="SUPFAM" id="SSF47370">
    <property type="entry name" value="Bromodomain"/>
    <property type="match status" value="1"/>
</dbReference>
<evidence type="ECO:0000256" key="5">
    <source>
        <dbReference type="SAM" id="Coils"/>
    </source>
</evidence>
<dbReference type="InterPro" id="IPR022591">
    <property type="entry name" value="TAF1_HAT_dom"/>
</dbReference>
<evidence type="ECO:0000256" key="1">
    <source>
        <dbReference type="ARBA" id="ARBA00004123"/>
    </source>
</evidence>
<dbReference type="OMA" id="QIRINCK"/>
<dbReference type="HOGENOM" id="CLU_275023_0_0_1"/>
<evidence type="ECO:0000256" key="6">
    <source>
        <dbReference type="SAM" id="MobiDB-lite"/>
    </source>
</evidence>
<dbReference type="PANTHER" id="PTHR13900">
    <property type="entry name" value="TRANSCRIPTION INITIATION FACTOR TFIID"/>
    <property type="match status" value="1"/>
</dbReference>
<dbReference type="Pfam" id="PF12157">
    <property type="entry name" value="DUF3591"/>
    <property type="match status" value="1"/>
</dbReference>
<dbReference type="Gene3D" id="1.20.920.10">
    <property type="entry name" value="Bromodomain-like"/>
    <property type="match status" value="1"/>
</dbReference>
<evidence type="ECO:0000256" key="3">
    <source>
        <dbReference type="ARBA" id="ARBA00023242"/>
    </source>
</evidence>
<protein>
    <submittedName>
        <fullName evidence="8">TBP-associated factor 1</fullName>
    </submittedName>
</protein>
<dbReference type="InterPro" id="IPR036427">
    <property type="entry name" value="Bromodomain-like_sf"/>
</dbReference>
<evidence type="ECO:0000256" key="2">
    <source>
        <dbReference type="ARBA" id="ARBA00023117"/>
    </source>
</evidence>
<keyword evidence="5" id="KW-0175">Coiled coil</keyword>
<dbReference type="InterPro" id="IPR001487">
    <property type="entry name" value="Bromodomain"/>
</dbReference>
<keyword evidence="2 4" id="KW-0103">Bromodomain</keyword>
<feature type="domain" description="Bromo" evidence="7">
    <location>
        <begin position="1067"/>
        <end position="1133"/>
    </location>
</feature>
<dbReference type="GO" id="GO:0017025">
    <property type="term" value="F:TBP-class protein binding"/>
    <property type="evidence" value="ECO:0007669"/>
    <property type="project" value="InterPro"/>
</dbReference>
<organism evidence="8">
    <name type="scientific">Entamoeba histolytica</name>
    <dbReference type="NCBI Taxonomy" id="5759"/>
    <lineage>
        <taxon>Eukaryota</taxon>
        <taxon>Amoebozoa</taxon>
        <taxon>Evosea</taxon>
        <taxon>Archamoebae</taxon>
        <taxon>Mastigamoebida</taxon>
        <taxon>Entamoebidae</taxon>
        <taxon>Entamoeba</taxon>
    </lineage>
</organism>
<keyword evidence="3" id="KW-0539">Nucleus</keyword>
<dbReference type="EMBL" id="KJ420971">
    <property type="protein sequence ID" value="AIY53222.1"/>
    <property type="molecule type" value="Genomic_DNA"/>
</dbReference>
<dbReference type="GO" id="GO:0016251">
    <property type="term" value="F:RNA polymerase II general transcription initiation factor activity"/>
    <property type="evidence" value="ECO:0007669"/>
    <property type="project" value="InterPro"/>
</dbReference>